<evidence type="ECO:0000256" key="1">
    <source>
        <dbReference type="ARBA" id="ARBA00023157"/>
    </source>
</evidence>
<evidence type="ECO:0000313" key="3">
    <source>
        <dbReference type="EMBL" id="RXM27318.1"/>
    </source>
</evidence>
<reference evidence="3 4" key="1">
    <citation type="submission" date="2019-01" db="EMBL/GenBank/DDBJ databases">
        <title>Draft Genome and Complete Hox-Cluster Characterization of the Sterlet Sturgeon (Acipenser ruthenus).</title>
        <authorList>
            <person name="Wei Q."/>
        </authorList>
    </citation>
    <scope>NUCLEOTIDE SEQUENCE [LARGE SCALE GENOMIC DNA]</scope>
    <source>
        <strain evidence="3">WHYD16114868_AA</strain>
        <tissue evidence="3">Blood</tissue>
    </source>
</reference>
<dbReference type="PANTHER" id="PTHR23037:SF28">
    <property type="entry name" value="ERYTHROPOIETIN RECEPTOR"/>
    <property type="match status" value="1"/>
</dbReference>
<feature type="transmembrane region" description="Helical" evidence="2">
    <location>
        <begin position="34"/>
        <end position="53"/>
    </location>
</feature>
<comment type="caution">
    <text evidence="3">The sequence shown here is derived from an EMBL/GenBank/DDBJ whole genome shotgun (WGS) entry which is preliminary data.</text>
</comment>
<feature type="transmembrane region" description="Helical" evidence="2">
    <location>
        <begin position="144"/>
        <end position="163"/>
    </location>
</feature>
<accession>A0A444TWM2</accession>
<keyword evidence="2" id="KW-1133">Transmembrane helix</keyword>
<keyword evidence="2" id="KW-0472">Membrane</keyword>
<dbReference type="GO" id="GO:0004896">
    <property type="term" value="F:cytokine receptor activity"/>
    <property type="evidence" value="ECO:0007669"/>
    <property type="project" value="TreeGrafter"/>
</dbReference>
<keyword evidence="1" id="KW-1015">Disulfide bond</keyword>
<proteinExistence type="predicted"/>
<evidence type="ECO:0000256" key="2">
    <source>
        <dbReference type="SAM" id="Phobius"/>
    </source>
</evidence>
<gene>
    <name evidence="3" type="ORF">EOD39_3057</name>
</gene>
<name>A0A444TWM2_ACIRT</name>
<dbReference type="EMBL" id="SCEB01215859">
    <property type="protein sequence ID" value="RXM27318.1"/>
    <property type="molecule type" value="Genomic_DNA"/>
</dbReference>
<dbReference type="PANTHER" id="PTHR23037">
    <property type="entry name" value="CYTOKINE RECEPTOR"/>
    <property type="match status" value="1"/>
</dbReference>
<keyword evidence="2" id="KW-0812">Transmembrane</keyword>
<sequence length="246" mass="28399">MLINVSGVDFYSAPRFRFNPYKIAINDKSPDPTVPLVVIAVVVSALFLILLKWKGPKILLKLFPPIPSPTNKIKQWLEKEDIIQNITGNNMYSVTIPKSDNEKCHFFRVRMKWNDVCDSGSDWNSCHDNPTKNERILSSTNPNAPFLIIVLMAAIAMLLYCTYKTKRLRQLLIPEIPDPKHVFDDLFSYYDGNLQVWLDAFEASNDEFKLMECKHICIVEVQPEQEQEVEETMINYAIICNPKTKQ</sequence>
<protein>
    <submittedName>
        <fullName evidence="3">Cytokine receptor-like factor 2</fullName>
    </submittedName>
</protein>
<dbReference type="AlphaFoldDB" id="A0A444TWM2"/>
<organism evidence="3 4">
    <name type="scientific">Acipenser ruthenus</name>
    <name type="common">Sterlet sturgeon</name>
    <dbReference type="NCBI Taxonomy" id="7906"/>
    <lineage>
        <taxon>Eukaryota</taxon>
        <taxon>Metazoa</taxon>
        <taxon>Chordata</taxon>
        <taxon>Craniata</taxon>
        <taxon>Vertebrata</taxon>
        <taxon>Euteleostomi</taxon>
        <taxon>Actinopterygii</taxon>
        <taxon>Chondrostei</taxon>
        <taxon>Acipenseriformes</taxon>
        <taxon>Acipenseridae</taxon>
        <taxon>Acipenser</taxon>
    </lineage>
</organism>
<dbReference type="Proteomes" id="UP000289886">
    <property type="component" value="Unassembled WGS sequence"/>
</dbReference>
<evidence type="ECO:0000313" key="4">
    <source>
        <dbReference type="Proteomes" id="UP000289886"/>
    </source>
</evidence>
<keyword evidence="3" id="KW-0675">Receptor</keyword>
<keyword evidence="4" id="KW-1185">Reference proteome</keyword>
<dbReference type="GO" id="GO:0009897">
    <property type="term" value="C:external side of plasma membrane"/>
    <property type="evidence" value="ECO:0007669"/>
    <property type="project" value="TreeGrafter"/>
</dbReference>